<dbReference type="Gene3D" id="3.40.109.10">
    <property type="entry name" value="NADH Oxidase"/>
    <property type="match status" value="2"/>
</dbReference>
<keyword evidence="3" id="KW-1185">Reference proteome</keyword>
<evidence type="ECO:0000313" key="3">
    <source>
        <dbReference type="Proteomes" id="UP000466681"/>
    </source>
</evidence>
<name>A0AAD1HEQ7_9MYCO</name>
<dbReference type="Proteomes" id="UP000466681">
    <property type="component" value="Chromosome"/>
</dbReference>
<organism evidence="2 3">
    <name type="scientific">Mycolicibacterium moriokaense</name>
    <dbReference type="NCBI Taxonomy" id="39691"/>
    <lineage>
        <taxon>Bacteria</taxon>
        <taxon>Bacillati</taxon>
        <taxon>Actinomycetota</taxon>
        <taxon>Actinomycetes</taxon>
        <taxon>Mycobacteriales</taxon>
        <taxon>Mycobacteriaceae</taxon>
        <taxon>Mycolicibacterium</taxon>
    </lineage>
</organism>
<proteinExistence type="predicted"/>
<gene>
    <name evidence="2" type="primary">acg</name>
    <name evidence="2" type="ORF">MMOR_43610</name>
</gene>
<dbReference type="PANTHER" id="PTHR23026:SF123">
    <property type="entry name" value="NAD(P)H NITROREDUCTASE RV3131-RELATED"/>
    <property type="match status" value="1"/>
</dbReference>
<dbReference type="InterPro" id="IPR000415">
    <property type="entry name" value="Nitroreductase-like"/>
</dbReference>
<dbReference type="KEGG" id="mmor:MMOR_43610"/>
<dbReference type="EMBL" id="AP022560">
    <property type="protein sequence ID" value="BBX03425.1"/>
    <property type="molecule type" value="Genomic_DNA"/>
</dbReference>
<sequence length="359" mass="39552">MNVAFQGIKTQPWGPLTLVTAGLRADAEGMRDTVVDTRIIKQALKLACRAPSLHNSQPWRWVVDGGTVMLYLDPDRVLHATDHTGAEALLGCGAVLDHFRVAMAAAGWVAHIERYPNPNNRMHLASVDFTPMDYVTDGHRALADAILRRRTDRLPFGPARDWESVSVALERAVTSDAVRLDEVPDELRSELAQASDIAETLRVYDSAYQSELDWWTGLFESSEGIPHSSLVSASESDRVEIGRHFPVTPNTERRPQVGRDQARILVLSTYDTDRTTVLECGEMLSAVLLEATVAGLATCTLTNITELWPGRDVVASLIGQTTTPQVIIRVGQAPGLEQLPPPTPRRPIDEVVEVRSQQQ</sequence>
<dbReference type="PANTHER" id="PTHR23026">
    <property type="entry name" value="NADPH NITROREDUCTASE"/>
    <property type="match status" value="1"/>
</dbReference>
<evidence type="ECO:0000256" key="1">
    <source>
        <dbReference type="SAM" id="MobiDB-lite"/>
    </source>
</evidence>
<evidence type="ECO:0000313" key="2">
    <source>
        <dbReference type="EMBL" id="BBX03425.1"/>
    </source>
</evidence>
<dbReference type="GO" id="GO:0016491">
    <property type="term" value="F:oxidoreductase activity"/>
    <property type="evidence" value="ECO:0007669"/>
    <property type="project" value="InterPro"/>
</dbReference>
<dbReference type="NCBIfam" id="NF047509">
    <property type="entry name" value="Rv3131_FMN_oxido"/>
    <property type="match status" value="1"/>
</dbReference>
<dbReference type="InterPro" id="IPR050627">
    <property type="entry name" value="Nitroreductase/BluB"/>
</dbReference>
<feature type="region of interest" description="Disordered" evidence="1">
    <location>
        <begin position="335"/>
        <end position="359"/>
    </location>
</feature>
<reference evidence="2 3" key="1">
    <citation type="journal article" date="2019" name="Emerg. Microbes Infect.">
        <title>Comprehensive subspecies identification of 175 nontuberculous mycobacteria species based on 7547 genomic profiles.</title>
        <authorList>
            <person name="Matsumoto Y."/>
            <person name="Kinjo T."/>
            <person name="Motooka D."/>
            <person name="Nabeya D."/>
            <person name="Jung N."/>
            <person name="Uechi K."/>
            <person name="Horii T."/>
            <person name="Iida T."/>
            <person name="Fujita J."/>
            <person name="Nakamura S."/>
        </authorList>
    </citation>
    <scope>NUCLEOTIDE SEQUENCE [LARGE SCALE GENOMIC DNA]</scope>
    <source>
        <strain evidence="2 3">JCM 6375</strain>
    </source>
</reference>
<dbReference type="AlphaFoldDB" id="A0AAD1HEQ7"/>
<accession>A0AAD1HEQ7</accession>
<protein>
    <submittedName>
        <fullName evidence="2">NAD(P)H nitroreductase acg</fullName>
    </submittedName>
</protein>
<dbReference type="SUPFAM" id="SSF55469">
    <property type="entry name" value="FMN-dependent nitroreductase-like"/>
    <property type="match status" value="1"/>
</dbReference>